<organism evidence="8 9">
    <name type="scientific">Diaphorina citri</name>
    <name type="common">Asian citrus psyllid</name>
    <dbReference type="NCBI Taxonomy" id="121845"/>
    <lineage>
        <taxon>Eukaryota</taxon>
        <taxon>Metazoa</taxon>
        <taxon>Ecdysozoa</taxon>
        <taxon>Arthropoda</taxon>
        <taxon>Hexapoda</taxon>
        <taxon>Insecta</taxon>
        <taxon>Pterygota</taxon>
        <taxon>Neoptera</taxon>
        <taxon>Paraneoptera</taxon>
        <taxon>Hemiptera</taxon>
        <taxon>Sternorrhyncha</taxon>
        <taxon>Psylloidea</taxon>
        <taxon>Psyllidae</taxon>
        <taxon>Diaphorininae</taxon>
        <taxon>Diaphorina</taxon>
    </lineage>
</organism>
<dbReference type="Proteomes" id="UP000079169">
    <property type="component" value="Unplaced"/>
</dbReference>
<evidence type="ECO:0000256" key="3">
    <source>
        <dbReference type="ARBA" id="ARBA00022771"/>
    </source>
</evidence>
<keyword evidence="3 6" id="KW-0863">Zinc-finger</keyword>
<feature type="domain" description="C2H2-type" evidence="7">
    <location>
        <begin position="85"/>
        <end position="112"/>
    </location>
</feature>
<reference evidence="9" key="1">
    <citation type="submission" date="2025-08" db="UniProtKB">
        <authorList>
            <consortium name="RefSeq"/>
        </authorList>
    </citation>
    <scope>IDENTIFICATION</scope>
</reference>
<keyword evidence="8" id="KW-1185">Reference proteome</keyword>
<dbReference type="PANTHER" id="PTHR23235:SF142">
    <property type="entry name" value="ZINC FINGER PROTEIN 384"/>
    <property type="match status" value="1"/>
</dbReference>
<dbReference type="PROSITE" id="PS50157">
    <property type="entry name" value="ZINC_FINGER_C2H2_2"/>
    <property type="match status" value="5"/>
</dbReference>
<dbReference type="KEGG" id="dci:103510496"/>
<evidence type="ECO:0000313" key="9">
    <source>
        <dbReference type="RefSeq" id="XP_026680327.1"/>
    </source>
</evidence>
<gene>
    <name evidence="9" type="primary">LOC103510496</name>
</gene>
<dbReference type="GO" id="GO:0000978">
    <property type="term" value="F:RNA polymerase II cis-regulatory region sequence-specific DNA binding"/>
    <property type="evidence" value="ECO:0007669"/>
    <property type="project" value="TreeGrafter"/>
</dbReference>
<proteinExistence type="predicted"/>
<dbReference type="InterPro" id="IPR013087">
    <property type="entry name" value="Znf_C2H2_type"/>
</dbReference>
<dbReference type="FunFam" id="3.30.160.60:FF:000446">
    <property type="entry name" value="Zinc finger protein"/>
    <property type="match status" value="2"/>
</dbReference>
<keyword evidence="2" id="KW-0677">Repeat</keyword>
<dbReference type="Gene3D" id="3.30.160.60">
    <property type="entry name" value="Classic Zinc Finger"/>
    <property type="match status" value="5"/>
</dbReference>
<evidence type="ECO:0000259" key="7">
    <source>
        <dbReference type="PROSITE" id="PS50157"/>
    </source>
</evidence>
<evidence type="ECO:0000256" key="1">
    <source>
        <dbReference type="ARBA" id="ARBA00022723"/>
    </source>
</evidence>
<dbReference type="Pfam" id="PF00096">
    <property type="entry name" value="zf-C2H2"/>
    <property type="match status" value="3"/>
</dbReference>
<feature type="domain" description="C2H2-type" evidence="7">
    <location>
        <begin position="1"/>
        <end position="27"/>
    </location>
</feature>
<evidence type="ECO:0000256" key="5">
    <source>
        <dbReference type="ARBA" id="ARBA00023242"/>
    </source>
</evidence>
<dbReference type="GO" id="GO:0000981">
    <property type="term" value="F:DNA-binding transcription factor activity, RNA polymerase II-specific"/>
    <property type="evidence" value="ECO:0007669"/>
    <property type="project" value="TreeGrafter"/>
</dbReference>
<dbReference type="SMART" id="SM00355">
    <property type="entry name" value="ZnF_C2H2"/>
    <property type="match status" value="5"/>
</dbReference>
<feature type="domain" description="C2H2-type" evidence="7">
    <location>
        <begin position="28"/>
        <end position="56"/>
    </location>
</feature>
<dbReference type="GO" id="GO:0005634">
    <property type="term" value="C:nucleus"/>
    <property type="evidence" value="ECO:0007669"/>
    <property type="project" value="UniProtKB-ARBA"/>
</dbReference>
<keyword evidence="4" id="KW-0862">Zinc</keyword>
<feature type="domain" description="C2H2-type" evidence="7">
    <location>
        <begin position="113"/>
        <end position="135"/>
    </location>
</feature>
<sequence length="154" mass="18129">MKKVCGKAFAQKPHLATHMLLHEEKKPFPCPHCDKGYTQKQKLDSHIKIIHEKDRPYVCSLCGKTFARPDTYKLHMKRHDGYRPYACHICSRTFTQAYHYRNHMDIHNNSNTNICTICDKSFSDRGSLNRHRRKVRNILYVEPRLFQLIGTEGS</sequence>
<protein>
    <submittedName>
        <fullName evidence="9">Gastrula zinc finger protein XlCGF8.2DB-like</fullName>
    </submittedName>
</protein>
<evidence type="ECO:0000313" key="8">
    <source>
        <dbReference type="Proteomes" id="UP000079169"/>
    </source>
</evidence>
<dbReference type="AlphaFoldDB" id="A0A3Q0IVP2"/>
<dbReference type="Pfam" id="PF05605">
    <property type="entry name" value="zf-Di19"/>
    <property type="match status" value="1"/>
</dbReference>
<name>A0A3Q0IVP2_DIACI</name>
<dbReference type="PaxDb" id="121845-A0A3Q0IVP2"/>
<dbReference type="InterPro" id="IPR036236">
    <property type="entry name" value="Znf_C2H2_sf"/>
</dbReference>
<dbReference type="STRING" id="121845.A0A3Q0IVP2"/>
<evidence type="ECO:0000256" key="2">
    <source>
        <dbReference type="ARBA" id="ARBA00022737"/>
    </source>
</evidence>
<evidence type="ECO:0000256" key="6">
    <source>
        <dbReference type="PROSITE-ProRule" id="PRU00042"/>
    </source>
</evidence>
<dbReference type="GeneID" id="103510496"/>
<dbReference type="FunFam" id="3.30.160.60:FF:000110">
    <property type="entry name" value="Zinc finger protein-like"/>
    <property type="match status" value="1"/>
</dbReference>
<dbReference type="GO" id="GO:0008270">
    <property type="term" value="F:zinc ion binding"/>
    <property type="evidence" value="ECO:0007669"/>
    <property type="project" value="UniProtKB-KW"/>
</dbReference>
<dbReference type="InterPro" id="IPR008598">
    <property type="entry name" value="Di19_Zn-bd"/>
</dbReference>
<dbReference type="RefSeq" id="XP_026680327.1">
    <property type="nucleotide sequence ID" value="XM_026824526.1"/>
</dbReference>
<dbReference type="PANTHER" id="PTHR23235">
    <property type="entry name" value="KRUEPPEL-LIKE TRANSCRIPTION FACTOR"/>
    <property type="match status" value="1"/>
</dbReference>
<keyword evidence="5" id="KW-0539">Nucleus</keyword>
<accession>A0A3Q0IVP2</accession>
<evidence type="ECO:0000256" key="4">
    <source>
        <dbReference type="ARBA" id="ARBA00022833"/>
    </source>
</evidence>
<keyword evidence="1" id="KW-0479">Metal-binding</keyword>
<dbReference type="FunFam" id="3.30.160.60:FF:000303">
    <property type="entry name" value="Zinc finger protein 41"/>
    <property type="match status" value="1"/>
</dbReference>
<feature type="domain" description="C2H2-type" evidence="7">
    <location>
        <begin position="57"/>
        <end position="84"/>
    </location>
</feature>
<dbReference type="PROSITE" id="PS00028">
    <property type="entry name" value="ZINC_FINGER_C2H2_1"/>
    <property type="match status" value="3"/>
</dbReference>
<dbReference type="SUPFAM" id="SSF57667">
    <property type="entry name" value="beta-beta-alpha zinc fingers"/>
    <property type="match status" value="3"/>
</dbReference>